<gene>
    <name evidence="1" type="ORF">Bca52824_019702</name>
</gene>
<dbReference type="Proteomes" id="UP000886595">
    <property type="component" value="Unassembled WGS sequence"/>
</dbReference>
<name>A0A8X7VSL5_BRACI</name>
<comment type="caution">
    <text evidence="1">The sequence shown here is derived from an EMBL/GenBank/DDBJ whole genome shotgun (WGS) entry which is preliminary data.</text>
</comment>
<reference evidence="1 2" key="1">
    <citation type="submission" date="2020-02" db="EMBL/GenBank/DDBJ databases">
        <authorList>
            <person name="Ma Q."/>
            <person name="Huang Y."/>
            <person name="Song X."/>
            <person name="Pei D."/>
        </authorList>
    </citation>
    <scope>NUCLEOTIDE SEQUENCE [LARGE SCALE GENOMIC DNA]</scope>
    <source>
        <strain evidence="1">Sxm20200214</strain>
        <tissue evidence="1">Leaf</tissue>
    </source>
</reference>
<keyword evidence="2" id="KW-1185">Reference proteome</keyword>
<sequence length="137" mass="16237">MTIFTKKKCSCPCSRDAKQWWEGATKMPRRPCWEGVSLPHAYHSIQLYTQPSYVFPVYAIRTYVYFDTPPQEVTSTKGIFQQLMRRTKEWEMMKHIQAVLKRNEIVTNVSSVIVSKSPHQMLHVDIVLNFLHRFMNR</sequence>
<proteinExistence type="predicted"/>
<evidence type="ECO:0000313" key="1">
    <source>
        <dbReference type="EMBL" id="KAG2316580.1"/>
    </source>
</evidence>
<dbReference type="EMBL" id="JAAMPC010000004">
    <property type="protein sequence ID" value="KAG2316580.1"/>
    <property type="molecule type" value="Genomic_DNA"/>
</dbReference>
<dbReference type="AlphaFoldDB" id="A0A8X7VSL5"/>
<evidence type="ECO:0000313" key="2">
    <source>
        <dbReference type="Proteomes" id="UP000886595"/>
    </source>
</evidence>
<organism evidence="1 2">
    <name type="scientific">Brassica carinata</name>
    <name type="common">Ethiopian mustard</name>
    <name type="synonym">Abyssinian cabbage</name>
    <dbReference type="NCBI Taxonomy" id="52824"/>
    <lineage>
        <taxon>Eukaryota</taxon>
        <taxon>Viridiplantae</taxon>
        <taxon>Streptophyta</taxon>
        <taxon>Embryophyta</taxon>
        <taxon>Tracheophyta</taxon>
        <taxon>Spermatophyta</taxon>
        <taxon>Magnoliopsida</taxon>
        <taxon>eudicotyledons</taxon>
        <taxon>Gunneridae</taxon>
        <taxon>Pentapetalae</taxon>
        <taxon>rosids</taxon>
        <taxon>malvids</taxon>
        <taxon>Brassicales</taxon>
        <taxon>Brassicaceae</taxon>
        <taxon>Brassiceae</taxon>
        <taxon>Brassica</taxon>
    </lineage>
</organism>
<accession>A0A8X7VSL5</accession>
<protein>
    <submittedName>
        <fullName evidence="1">Uncharacterized protein</fullName>
    </submittedName>
</protein>